<dbReference type="AlphaFoldDB" id="A0A841JE00"/>
<reference evidence="1 2" key="1">
    <citation type="submission" date="2020-08" db="EMBL/GenBank/DDBJ databases">
        <title>Genomic Encyclopedia of Type Strains, Phase IV (KMG-V): Genome sequencing to study the core and pangenomes of soil and plant-associated prokaryotes.</title>
        <authorList>
            <person name="Whitman W."/>
        </authorList>
    </citation>
    <scope>NUCLEOTIDE SEQUENCE [LARGE SCALE GENOMIC DNA]</scope>
    <source>
        <strain evidence="1 2">MP601</strain>
    </source>
</reference>
<dbReference type="Pfam" id="PF13618">
    <property type="entry name" value="Gluconate_2-dh3"/>
    <property type="match status" value="1"/>
</dbReference>
<name>A0A841JE00_9SPHI</name>
<proteinExistence type="predicted"/>
<organism evidence="1 2">
    <name type="scientific">Mucilaginibacter lappiensis</name>
    <dbReference type="NCBI Taxonomy" id="354630"/>
    <lineage>
        <taxon>Bacteria</taxon>
        <taxon>Pseudomonadati</taxon>
        <taxon>Bacteroidota</taxon>
        <taxon>Sphingobacteriia</taxon>
        <taxon>Sphingobacteriales</taxon>
        <taxon>Sphingobacteriaceae</taxon>
        <taxon>Mucilaginibacter</taxon>
    </lineage>
</organism>
<dbReference type="Proteomes" id="UP000548326">
    <property type="component" value="Unassembled WGS sequence"/>
</dbReference>
<evidence type="ECO:0000313" key="2">
    <source>
        <dbReference type="Proteomes" id="UP000548326"/>
    </source>
</evidence>
<gene>
    <name evidence="1" type="ORF">HDF22_000953</name>
</gene>
<accession>A0A841JE00</accession>
<comment type="caution">
    <text evidence="1">The sequence shown here is derived from an EMBL/GenBank/DDBJ whole genome shotgun (WGS) entry which is preliminary data.</text>
</comment>
<sequence length="205" mass="22660">MNRRESLKAIGLSVSTVVLLDACKTNPDAKTEDSKIVAEVGRQTYETERDKHLLTEKYFTDHELATITVLADIIIPQDEHSGSASDAKVTDFIEFIVKDEPEHALPMRGGLRWLDVKCLNVYGSEFKSCTPQQQEAMCSQIAYPALAKPDMLPGVTFFNKMRELTAIGFFTSKIGIADLGYKGNSPGKWEGVPADVLKQYGLEGV</sequence>
<dbReference type="InterPro" id="IPR027056">
    <property type="entry name" value="Gluconate_2DH_su3"/>
</dbReference>
<protein>
    <recommendedName>
        <fullName evidence="3">Gluconate 2-dehydrogenase subunit 3</fullName>
    </recommendedName>
</protein>
<dbReference type="RefSeq" id="WP_183585968.1">
    <property type="nucleotide sequence ID" value="NZ_JACHCA010000002.1"/>
</dbReference>
<evidence type="ECO:0000313" key="1">
    <source>
        <dbReference type="EMBL" id="MBB6126848.1"/>
    </source>
</evidence>
<evidence type="ECO:0008006" key="3">
    <source>
        <dbReference type="Google" id="ProtNLM"/>
    </source>
</evidence>
<dbReference type="EMBL" id="JACHCA010000002">
    <property type="protein sequence ID" value="MBB6126848.1"/>
    <property type="molecule type" value="Genomic_DNA"/>
</dbReference>